<feature type="region of interest" description="Disordered" evidence="1">
    <location>
        <begin position="132"/>
        <end position="165"/>
    </location>
</feature>
<proteinExistence type="predicted"/>
<keyword evidence="3" id="KW-1185">Reference proteome</keyword>
<dbReference type="EMBL" id="KN831769">
    <property type="protein sequence ID" value="KIM47739.1"/>
    <property type="molecule type" value="Genomic_DNA"/>
</dbReference>
<feature type="region of interest" description="Disordered" evidence="1">
    <location>
        <begin position="277"/>
        <end position="367"/>
    </location>
</feature>
<feature type="compositionally biased region" description="Polar residues" evidence="1">
    <location>
        <begin position="284"/>
        <end position="300"/>
    </location>
</feature>
<dbReference type="HOGENOM" id="CLU_057556_0_0_1"/>
<feature type="region of interest" description="Disordered" evidence="1">
    <location>
        <begin position="194"/>
        <end position="262"/>
    </location>
</feature>
<feature type="compositionally biased region" description="Polar residues" evidence="1">
    <location>
        <begin position="136"/>
        <end position="165"/>
    </location>
</feature>
<feature type="compositionally biased region" description="Polar residues" evidence="1">
    <location>
        <begin position="16"/>
        <end position="28"/>
    </location>
</feature>
<sequence>MLSWFGQKSPEEGHSEGTTPRPSVSSPTHIRRTSTEKAPKRAFPSAYTTPHDAIIVDLQAPTARSMPVDAPSATDEQVVSPEPEFPATREPRADPKFLSPGPQYSGVQQQQQSPRSQLLLDPFDGSVVGVLVPHQEQGSVNEDMSPSQVNLATNRDASPSTNNIETRSEAVWTHLSRILDLQGQLSKMHLEMEDIGTGKAADSKRKKHKQREEGPSESPTPGLDSEDPLVPPGLQTRKRATSTGSRGSSSNDEADGDEEGLDDLSKLLFEFHDLKSPEIEFPASRNNTISTPPQDLTSPLGSDEVESKGNSYFPMQSTSTTSNRSQEWAKQNATSSSKMHVPVGPAQSGTSTTNAPPRGNTLQKKGLPTLFIDPQVQAAVMDSPTSTIGSMKLPRKE</sequence>
<evidence type="ECO:0000313" key="3">
    <source>
        <dbReference type="Proteomes" id="UP000053424"/>
    </source>
</evidence>
<dbReference type="OrthoDB" id="2537650at2759"/>
<feature type="compositionally biased region" description="Acidic residues" evidence="1">
    <location>
        <begin position="252"/>
        <end position="262"/>
    </location>
</feature>
<evidence type="ECO:0000256" key="1">
    <source>
        <dbReference type="SAM" id="MobiDB-lite"/>
    </source>
</evidence>
<feature type="compositionally biased region" description="Low complexity" evidence="1">
    <location>
        <begin position="99"/>
        <end position="115"/>
    </location>
</feature>
<dbReference type="AlphaFoldDB" id="A0A0C3CUE8"/>
<evidence type="ECO:0000313" key="2">
    <source>
        <dbReference type="EMBL" id="KIM47739.1"/>
    </source>
</evidence>
<protein>
    <submittedName>
        <fullName evidence="2">Uncharacterized protein</fullName>
    </submittedName>
</protein>
<organism evidence="2 3">
    <name type="scientific">Hebeloma cylindrosporum</name>
    <dbReference type="NCBI Taxonomy" id="76867"/>
    <lineage>
        <taxon>Eukaryota</taxon>
        <taxon>Fungi</taxon>
        <taxon>Dikarya</taxon>
        <taxon>Basidiomycota</taxon>
        <taxon>Agaricomycotina</taxon>
        <taxon>Agaricomycetes</taxon>
        <taxon>Agaricomycetidae</taxon>
        <taxon>Agaricales</taxon>
        <taxon>Agaricineae</taxon>
        <taxon>Hymenogastraceae</taxon>
        <taxon>Hebeloma</taxon>
    </lineage>
</organism>
<feature type="compositionally biased region" description="Polar residues" evidence="1">
    <location>
        <begin position="347"/>
        <end position="363"/>
    </location>
</feature>
<feature type="region of interest" description="Disordered" evidence="1">
    <location>
        <begin position="1"/>
        <end position="115"/>
    </location>
</feature>
<name>A0A0C3CUE8_HEBCY</name>
<accession>A0A0C3CUE8</accession>
<feature type="compositionally biased region" description="Low complexity" evidence="1">
    <location>
        <begin position="241"/>
        <end position="250"/>
    </location>
</feature>
<dbReference type="Proteomes" id="UP000053424">
    <property type="component" value="Unassembled WGS sequence"/>
</dbReference>
<reference evidence="2 3" key="1">
    <citation type="submission" date="2014-04" db="EMBL/GenBank/DDBJ databases">
        <authorList>
            <consortium name="DOE Joint Genome Institute"/>
            <person name="Kuo A."/>
            <person name="Gay G."/>
            <person name="Dore J."/>
            <person name="Kohler A."/>
            <person name="Nagy L.G."/>
            <person name="Floudas D."/>
            <person name="Copeland A."/>
            <person name="Barry K.W."/>
            <person name="Cichocki N."/>
            <person name="Veneault-Fourrey C."/>
            <person name="LaButti K."/>
            <person name="Lindquist E.A."/>
            <person name="Lipzen A."/>
            <person name="Lundell T."/>
            <person name="Morin E."/>
            <person name="Murat C."/>
            <person name="Sun H."/>
            <person name="Tunlid A."/>
            <person name="Henrissat B."/>
            <person name="Grigoriev I.V."/>
            <person name="Hibbett D.S."/>
            <person name="Martin F."/>
            <person name="Nordberg H.P."/>
            <person name="Cantor M.N."/>
            <person name="Hua S.X."/>
        </authorList>
    </citation>
    <scope>NUCLEOTIDE SEQUENCE [LARGE SCALE GENOMIC DNA]</scope>
    <source>
        <strain evidence="3">h7</strain>
    </source>
</reference>
<gene>
    <name evidence="2" type="ORF">M413DRAFT_22347</name>
</gene>
<feature type="compositionally biased region" description="Polar residues" evidence="1">
    <location>
        <begin position="308"/>
        <end position="338"/>
    </location>
</feature>
<reference evidence="3" key="2">
    <citation type="submission" date="2015-01" db="EMBL/GenBank/DDBJ databases">
        <title>Evolutionary Origins and Diversification of the Mycorrhizal Mutualists.</title>
        <authorList>
            <consortium name="DOE Joint Genome Institute"/>
            <consortium name="Mycorrhizal Genomics Consortium"/>
            <person name="Kohler A."/>
            <person name="Kuo A."/>
            <person name="Nagy L.G."/>
            <person name="Floudas D."/>
            <person name="Copeland A."/>
            <person name="Barry K.W."/>
            <person name="Cichocki N."/>
            <person name="Veneault-Fourrey C."/>
            <person name="LaButti K."/>
            <person name="Lindquist E.A."/>
            <person name="Lipzen A."/>
            <person name="Lundell T."/>
            <person name="Morin E."/>
            <person name="Murat C."/>
            <person name="Riley R."/>
            <person name="Ohm R."/>
            <person name="Sun H."/>
            <person name="Tunlid A."/>
            <person name="Henrissat B."/>
            <person name="Grigoriev I.V."/>
            <person name="Hibbett D.S."/>
            <person name="Martin F."/>
        </authorList>
    </citation>
    <scope>NUCLEOTIDE SEQUENCE [LARGE SCALE GENOMIC DNA]</scope>
    <source>
        <strain evidence="3">h7</strain>
    </source>
</reference>